<accession>A0A7Z2GQ68</accession>
<feature type="chain" id="PRO_5030934455" evidence="1">
    <location>
        <begin position="23"/>
        <end position="94"/>
    </location>
</feature>
<dbReference type="Proteomes" id="UP000433577">
    <property type="component" value="Chromosome 3"/>
</dbReference>
<dbReference type="InterPro" id="IPR025421">
    <property type="entry name" value="DUF4148"/>
</dbReference>
<protein>
    <submittedName>
        <fullName evidence="2">DUF4148 domain-containing protein</fullName>
    </submittedName>
</protein>
<feature type="signal peptide" evidence="1">
    <location>
        <begin position="1"/>
        <end position="22"/>
    </location>
</feature>
<dbReference type="Pfam" id="PF13663">
    <property type="entry name" value="DUF4148"/>
    <property type="match status" value="1"/>
</dbReference>
<name>A0A7Z2GQ68_9BURK</name>
<organism evidence="2 3">
    <name type="scientific">Paraburkholderia acidisoli</name>
    <dbReference type="NCBI Taxonomy" id="2571748"/>
    <lineage>
        <taxon>Bacteria</taxon>
        <taxon>Pseudomonadati</taxon>
        <taxon>Pseudomonadota</taxon>
        <taxon>Betaproteobacteria</taxon>
        <taxon>Burkholderiales</taxon>
        <taxon>Burkholderiaceae</taxon>
        <taxon>Paraburkholderia</taxon>
    </lineage>
</organism>
<reference evidence="2 3" key="1">
    <citation type="submission" date="2019-12" db="EMBL/GenBank/DDBJ databases">
        <title>Paraburkholderia acidiphila 7Q-K02 sp. nov and Paraburkholderia acidisoli DHF22 sp. nov., two strains isolated from forest soil.</title>
        <authorList>
            <person name="Gao Z."/>
            <person name="Qiu L."/>
        </authorList>
    </citation>
    <scope>NUCLEOTIDE SEQUENCE [LARGE SCALE GENOMIC DNA]</scope>
    <source>
        <strain evidence="2 3">DHF22</strain>
    </source>
</reference>
<dbReference type="EMBL" id="CP046915">
    <property type="protein sequence ID" value="QGZ65654.1"/>
    <property type="molecule type" value="Genomic_DNA"/>
</dbReference>
<keyword evidence="1" id="KW-0732">Signal</keyword>
<keyword evidence="3" id="KW-1185">Reference proteome</keyword>
<evidence type="ECO:0000313" key="3">
    <source>
        <dbReference type="Proteomes" id="UP000433577"/>
    </source>
</evidence>
<dbReference type="AlphaFoldDB" id="A0A7Z2GQ68"/>
<sequence>MKARVLSIFITSTLVAPIAAFAQPNPTPTPAAQASNANHGELTRAEVRADLVRVERAGFLPVASDVHYPDDIQHAEAVAARTAAAQTVPRDKGR</sequence>
<evidence type="ECO:0000256" key="1">
    <source>
        <dbReference type="SAM" id="SignalP"/>
    </source>
</evidence>
<gene>
    <name evidence="2" type="ORF">FAZ98_28355</name>
</gene>
<dbReference type="OrthoDB" id="9099264at2"/>
<dbReference type="KEGG" id="pacs:FAZ98_28355"/>
<dbReference type="RefSeq" id="WP_158956311.1">
    <property type="nucleotide sequence ID" value="NZ_CP046915.1"/>
</dbReference>
<proteinExistence type="predicted"/>
<evidence type="ECO:0000313" key="2">
    <source>
        <dbReference type="EMBL" id="QGZ65654.1"/>
    </source>
</evidence>